<accession>X1STU9</accession>
<sequence length="167" mass="19498">MIRDDIPRYNRALARVLEGYTDLVYAKIGHKEGIESRSLYHTQQCVEKSLKACMSKINAGEIMSHTVLKLFQERVMEKIPIELQEKFGDLEDIIWVEERWVDTRYNEFNGETILLPTLRFSPEDAETGIKVAEQVLMASIDCVNFLFDVNLPKDYEKLKEVVKQEIR</sequence>
<reference evidence="2" key="1">
    <citation type="journal article" date="2014" name="Front. Microbiol.">
        <title>High frequency of phylogenetically diverse reductive dehalogenase-homologous genes in deep subseafloor sedimentary metagenomes.</title>
        <authorList>
            <person name="Kawai M."/>
            <person name="Futagami T."/>
            <person name="Toyoda A."/>
            <person name="Takaki Y."/>
            <person name="Nishi S."/>
            <person name="Hori S."/>
            <person name="Arai W."/>
            <person name="Tsubouchi T."/>
            <person name="Morono Y."/>
            <person name="Uchiyama I."/>
            <person name="Ito T."/>
            <person name="Fujiyama A."/>
            <person name="Inagaki F."/>
            <person name="Takami H."/>
        </authorList>
    </citation>
    <scope>NUCLEOTIDE SEQUENCE</scope>
    <source>
        <strain evidence="2">Expedition CK06-06</strain>
    </source>
</reference>
<comment type="caution">
    <text evidence="2">The sequence shown here is derived from an EMBL/GenBank/DDBJ whole genome shotgun (WGS) entry which is preliminary data.</text>
</comment>
<gene>
    <name evidence="2" type="ORF">S12H4_14518</name>
</gene>
<dbReference type="PROSITE" id="PS50910">
    <property type="entry name" value="HEPN"/>
    <property type="match status" value="1"/>
</dbReference>
<dbReference type="AlphaFoldDB" id="X1STU9"/>
<dbReference type="SUPFAM" id="SSF81593">
    <property type="entry name" value="Nucleotidyltransferase substrate binding subunit/domain"/>
    <property type="match status" value="1"/>
</dbReference>
<dbReference type="Gene3D" id="1.20.120.330">
    <property type="entry name" value="Nucleotidyltransferases domain 2"/>
    <property type="match status" value="1"/>
</dbReference>
<evidence type="ECO:0000259" key="1">
    <source>
        <dbReference type="PROSITE" id="PS50910"/>
    </source>
</evidence>
<dbReference type="InterPro" id="IPR007842">
    <property type="entry name" value="HEPN_dom"/>
</dbReference>
<name>X1STU9_9ZZZZ</name>
<feature type="domain" description="HEPN" evidence="1">
    <location>
        <begin position="16"/>
        <end position="135"/>
    </location>
</feature>
<evidence type="ECO:0000313" key="2">
    <source>
        <dbReference type="EMBL" id="GAI82541.1"/>
    </source>
</evidence>
<dbReference type="SMART" id="SM00748">
    <property type="entry name" value="HEPN"/>
    <property type="match status" value="1"/>
</dbReference>
<dbReference type="Pfam" id="PF05168">
    <property type="entry name" value="HEPN"/>
    <property type="match status" value="1"/>
</dbReference>
<organism evidence="2">
    <name type="scientific">marine sediment metagenome</name>
    <dbReference type="NCBI Taxonomy" id="412755"/>
    <lineage>
        <taxon>unclassified sequences</taxon>
        <taxon>metagenomes</taxon>
        <taxon>ecological metagenomes</taxon>
    </lineage>
</organism>
<dbReference type="EMBL" id="BARW01006922">
    <property type="protein sequence ID" value="GAI82541.1"/>
    <property type="molecule type" value="Genomic_DNA"/>
</dbReference>
<proteinExistence type="predicted"/>
<protein>
    <recommendedName>
        <fullName evidence="1">HEPN domain-containing protein</fullName>
    </recommendedName>
</protein>
<feature type="non-terminal residue" evidence="2">
    <location>
        <position position="167"/>
    </location>
</feature>